<evidence type="ECO:0000313" key="3">
    <source>
        <dbReference type="Proteomes" id="UP000295388"/>
    </source>
</evidence>
<dbReference type="GO" id="GO:0006508">
    <property type="term" value="P:proteolysis"/>
    <property type="evidence" value="ECO:0007669"/>
    <property type="project" value="UniProtKB-KW"/>
</dbReference>
<keyword evidence="1" id="KW-1133">Transmembrane helix</keyword>
<keyword evidence="1" id="KW-0812">Transmembrane</keyword>
<proteinExistence type="predicted"/>
<keyword evidence="2" id="KW-0645">Protease</keyword>
<keyword evidence="2" id="KW-0378">Hydrolase</keyword>
<protein>
    <submittedName>
        <fullName evidence="2">M6 family metalloprotease-like protein</fullName>
    </submittedName>
</protein>
<dbReference type="AlphaFoldDB" id="A0A4R6K447"/>
<sequence length="987" mass="103918">MVTEGADWWGDSVMGDFSRARKRWVRTVVLVCVSLVGWGLVQPQARALPPYPSPPPDFSHPGSFHNTSWGANDQVYSLTGGQRDREMLVVLPRFSDVANTPGADENWAANRFFGGFPSVANWFNAMSGGDLILTAAAETDGTANNGVVIVNAGTFQSFEGLNDSQRSRRVLELANASVNFATFDDNNDGRIDDLELTVVSVRTGNPIADNPDTPANEANADNCGATRVSEGASYDSKTLTGISVSLNTTLTNLMTLVHEVGHQTTHMRDLYGFGVGAWALSGPTCGPPDTTLFGPNGFEKVHFGWGTPNVVVQDGYYDVANAATGAQPYYILYDPSKGTEDYFVVENRQATPNTYERSVHDSGLAIWRADDSVWESASDTTRPIEIMRPNGSTTPGCNANGICYGGDPADAWNPCDTTSSQRTMSRPWRDGTASRLAVRAIGCSASTIRAYFDVRGPGVLVDSTDAKAAPRRVDVVPTEASPVSFAVMNTGEATDTFDFTVEGLPAGWTASTDRKTLTAGAGSTANITVTPPADAPETTINLNVVGRSTTAAGISSTSPIQLRVVLHETRLEYTGAVSQPWGEGAGFAATVQDADNALAPIAGAEVTFRLQGSADAQEATAITDASGVATANPAITLPPGDYQLSVSVKRLGKHAGAALLTDYTVERRPTAIDYTGDATAEYSDPAAVSAVLTDGISGTPLAGKPIGFALGTQSASATTDATGYAVSSIVVNQPAISTTAGATFAGDTGYLASSDSTAFVIDEEDLNLVYTGDTLVPRGTTPRLAAQATQEDDGSPGNFTLAQVQFDLTPTLSTTPYRFQATANASGAATTPATGLPVDLWKVKPSIPATNGYWEGSGNEVELVHYDERAKVTGLGLLGRDSAGRQTQLTVTGGYSGGRPVGVTEFLSSEGLFVGLHDDWIVRVGNQAIVQAQGNLALNTPATLRLHLADLGPILTRRDWFNATMTSERGTYTSGRVTPTLGDLWIR</sequence>
<dbReference type="EMBL" id="SNWQ01000017">
    <property type="protein sequence ID" value="TDO44054.1"/>
    <property type="molecule type" value="Genomic_DNA"/>
</dbReference>
<dbReference type="Proteomes" id="UP000295388">
    <property type="component" value="Unassembled WGS sequence"/>
</dbReference>
<dbReference type="InterPro" id="IPR013783">
    <property type="entry name" value="Ig-like_fold"/>
</dbReference>
<feature type="transmembrane region" description="Helical" evidence="1">
    <location>
        <begin position="24"/>
        <end position="41"/>
    </location>
</feature>
<dbReference type="InterPro" id="IPR008964">
    <property type="entry name" value="Invasin/intimin_cell_adhesion"/>
</dbReference>
<dbReference type="PROSITE" id="PS00018">
    <property type="entry name" value="EF_HAND_1"/>
    <property type="match status" value="1"/>
</dbReference>
<dbReference type="GO" id="GO:0008237">
    <property type="term" value="F:metallopeptidase activity"/>
    <property type="evidence" value="ECO:0007669"/>
    <property type="project" value="UniProtKB-KW"/>
</dbReference>
<keyword evidence="3" id="KW-1185">Reference proteome</keyword>
<keyword evidence="1" id="KW-0472">Membrane</keyword>
<dbReference type="SUPFAM" id="SSF49373">
    <property type="entry name" value="Invasin/intimin cell-adhesion fragments"/>
    <property type="match status" value="1"/>
</dbReference>
<evidence type="ECO:0000256" key="1">
    <source>
        <dbReference type="SAM" id="Phobius"/>
    </source>
</evidence>
<dbReference type="PANTHER" id="PTHR41775">
    <property type="entry name" value="SECRETED PROTEIN-RELATED"/>
    <property type="match status" value="1"/>
</dbReference>
<accession>A0A4R6K447</accession>
<dbReference type="PANTHER" id="PTHR41775:SF1">
    <property type="entry name" value="PEPTIDASE M6-LIKE DOMAIN-CONTAINING PROTEIN"/>
    <property type="match status" value="1"/>
</dbReference>
<comment type="caution">
    <text evidence="2">The sequence shown here is derived from an EMBL/GenBank/DDBJ whole genome shotgun (WGS) entry which is preliminary data.</text>
</comment>
<keyword evidence="2" id="KW-0482">Metalloprotease</keyword>
<reference evidence="2 3" key="1">
    <citation type="submission" date="2019-03" db="EMBL/GenBank/DDBJ databases">
        <title>Genomic Encyclopedia of Type Strains, Phase III (KMG-III): the genomes of soil and plant-associated and newly described type strains.</title>
        <authorList>
            <person name="Whitman W."/>
        </authorList>
    </citation>
    <scope>NUCLEOTIDE SEQUENCE [LARGE SCALE GENOMIC DNA]</scope>
    <source>
        <strain evidence="2 3">VKM Ac-2527</strain>
    </source>
</reference>
<dbReference type="Gene3D" id="2.60.40.10">
    <property type="entry name" value="Immunoglobulins"/>
    <property type="match status" value="1"/>
</dbReference>
<evidence type="ECO:0000313" key="2">
    <source>
        <dbReference type="EMBL" id="TDO44054.1"/>
    </source>
</evidence>
<gene>
    <name evidence="2" type="ORF">EV643_11777</name>
</gene>
<organism evidence="2 3">
    <name type="scientific">Kribbella caucasensis</name>
    <dbReference type="NCBI Taxonomy" id="2512215"/>
    <lineage>
        <taxon>Bacteria</taxon>
        <taxon>Bacillati</taxon>
        <taxon>Actinomycetota</taxon>
        <taxon>Actinomycetes</taxon>
        <taxon>Propionibacteriales</taxon>
        <taxon>Kribbellaceae</taxon>
        <taxon>Kribbella</taxon>
    </lineage>
</organism>
<dbReference type="GO" id="GO:0005975">
    <property type="term" value="P:carbohydrate metabolic process"/>
    <property type="evidence" value="ECO:0007669"/>
    <property type="project" value="UniProtKB-ARBA"/>
</dbReference>
<name>A0A4R6K447_9ACTN</name>
<dbReference type="InterPro" id="IPR018247">
    <property type="entry name" value="EF_Hand_1_Ca_BS"/>
</dbReference>